<sequence>MAKKIYDILPPNKVNKPKEAVNIFIDHKKKRTRKALEQPQPIKKRFALKEILVGGGIIVFLCGIYLYNVLQSVQVEILPKLEVLALSEKVMADISVKEVDIAKKMIPAQYFSEEKSGSREFDATGSASNEGKATGTIKIYNKISPSTPFVLKAGTHFLSDSGKYFVTLERLTIPAGQKNAPGSISAKVQAEESGKEYNIGPSKFSVPKLSGTEYYYSIWGESTSAMTGGYAGTVKKVTGDDISQAKEALTKELLAEAIASLKNKLSAEDVLLDNALVSEVVEATSNVNQNTVVEKFTEQARVKVSALVFKKHDVEKFVKSIAADNLPEEKDFLEKTLDIAYELESADMKKGLEVLNLQASIQTYYRIETTDLIDLFASKSAEQIKQIVVSRYSDKISETKVKFWPFWVNKAPKDKDKININLNFQ</sequence>
<accession>A0A1G2HQH0</accession>
<evidence type="ECO:0000313" key="3">
    <source>
        <dbReference type="EMBL" id="OGZ64675.1"/>
    </source>
</evidence>
<dbReference type="Proteomes" id="UP000176855">
    <property type="component" value="Unassembled WGS sequence"/>
</dbReference>
<keyword evidence="1" id="KW-0472">Membrane</keyword>
<reference evidence="3 4" key="1">
    <citation type="journal article" date="2016" name="Nat. Commun.">
        <title>Thousands of microbial genomes shed light on interconnected biogeochemical processes in an aquifer system.</title>
        <authorList>
            <person name="Anantharaman K."/>
            <person name="Brown C.T."/>
            <person name="Hug L.A."/>
            <person name="Sharon I."/>
            <person name="Castelle C.J."/>
            <person name="Probst A.J."/>
            <person name="Thomas B.C."/>
            <person name="Singh A."/>
            <person name="Wilkins M.J."/>
            <person name="Karaoz U."/>
            <person name="Brodie E.L."/>
            <person name="Williams K.H."/>
            <person name="Hubbard S.S."/>
            <person name="Banfield J.F."/>
        </authorList>
    </citation>
    <scope>NUCLEOTIDE SEQUENCE [LARGE SCALE GENOMIC DNA]</scope>
</reference>
<organism evidence="3 4">
    <name type="scientific">Candidatus Staskawiczbacteria bacterium RIFCSPHIGHO2_01_FULL_39_25</name>
    <dbReference type="NCBI Taxonomy" id="1802202"/>
    <lineage>
        <taxon>Bacteria</taxon>
        <taxon>Candidatus Staskawicziibacteriota</taxon>
    </lineage>
</organism>
<dbReference type="AlphaFoldDB" id="A0A1G2HQH0"/>
<feature type="transmembrane region" description="Helical" evidence="1">
    <location>
        <begin position="51"/>
        <end position="70"/>
    </location>
</feature>
<dbReference type="EMBL" id="MHOO01000003">
    <property type="protein sequence ID" value="OGZ64675.1"/>
    <property type="molecule type" value="Genomic_DNA"/>
</dbReference>
<name>A0A1G2HQH0_9BACT</name>
<protein>
    <recommendedName>
        <fullName evidence="2">Baseplate protein J-like barrel domain-containing protein</fullName>
    </recommendedName>
</protein>
<keyword evidence="1" id="KW-1133">Transmembrane helix</keyword>
<proteinExistence type="predicted"/>
<dbReference type="InterPro" id="IPR006949">
    <property type="entry name" value="Barrel_Baseplate_J-like"/>
</dbReference>
<dbReference type="Pfam" id="PF04865">
    <property type="entry name" value="Baseplate_J"/>
    <property type="match status" value="1"/>
</dbReference>
<gene>
    <name evidence="3" type="ORF">A2730_01765</name>
</gene>
<evidence type="ECO:0000259" key="2">
    <source>
        <dbReference type="Pfam" id="PF04865"/>
    </source>
</evidence>
<feature type="domain" description="Baseplate protein J-like barrel" evidence="2">
    <location>
        <begin position="147"/>
        <end position="202"/>
    </location>
</feature>
<comment type="caution">
    <text evidence="3">The sequence shown here is derived from an EMBL/GenBank/DDBJ whole genome shotgun (WGS) entry which is preliminary data.</text>
</comment>
<evidence type="ECO:0000256" key="1">
    <source>
        <dbReference type="SAM" id="Phobius"/>
    </source>
</evidence>
<evidence type="ECO:0000313" key="4">
    <source>
        <dbReference type="Proteomes" id="UP000176855"/>
    </source>
</evidence>
<dbReference type="STRING" id="1802202.A2730_01765"/>
<keyword evidence="1" id="KW-0812">Transmembrane</keyword>